<comment type="caution">
    <text evidence="2">The sequence shown here is derived from an EMBL/GenBank/DDBJ whole genome shotgun (WGS) entry which is preliminary data.</text>
</comment>
<dbReference type="SUPFAM" id="SSF49265">
    <property type="entry name" value="Fibronectin type III"/>
    <property type="match status" value="1"/>
</dbReference>
<proteinExistence type="predicted"/>
<sequence length="244" mass="26291">MKRSTELRKQRRYGRGALRSSQSEGLAMTPTTWLKRGLKTVVLHLPALKPRAALLSLLLLALPVSAQNIISFTAEVTSGVETVIPVLTWDTTPLADDCIASGDWSGSKGPAGTETLAAISMGATYNILCEWLDATATLSWTAPTQNTDGTPYTDPKGFRIYYGMSQDGPYDNIVDIQDPNVTTHVVSPLVSGVWFFVTTAYNLNDVESTFSNEVMKILGLSGETESVGITVNPRPNPPGGLEVQ</sequence>
<evidence type="ECO:0000256" key="1">
    <source>
        <dbReference type="SAM" id="MobiDB-lite"/>
    </source>
</evidence>
<feature type="region of interest" description="Disordered" evidence="1">
    <location>
        <begin position="1"/>
        <end position="24"/>
    </location>
</feature>
<evidence type="ECO:0008006" key="3">
    <source>
        <dbReference type="Google" id="ProtNLM"/>
    </source>
</evidence>
<dbReference type="Gene3D" id="2.60.40.10">
    <property type="entry name" value="Immunoglobulins"/>
    <property type="match status" value="1"/>
</dbReference>
<dbReference type="EMBL" id="LAZR01037706">
    <property type="protein sequence ID" value="KKL21506.1"/>
    <property type="molecule type" value="Genomic_DNA"/>
</dbReference>
<dbReference type="InterPro" id="IPR013783">
    <property type="entry name" value="Ig-like_fold"/>
</dbReference>
<dbReference type="InterPro" id="IPR036116">
    <property type="entry name" value="FN3_sf"/>
</dbReference>
<gene>
    <name evidence="2" type="ORF">LCGC14_2444790</name>
</gene>
<protein>
    <recommendedName>
        <fullName evidence="3">Fibronectin type-III domain-containing protein</fullName>
    </recommendedName>
</protein>
<dbReference type="AlphaFoldDB" id="A0A0F9DV06"/>
<reference evidence="2" key="1">
    <citation type="journal article" date="2015" name="Nature">
        <title>Complex archaea that bridge the gap between prokaryotes and eukaryotes.</title>
        <authorList>
            <person name="Spang A."/>
            <person name="Saw J.H."/>
            <person name="Jorgensen S.L."/>
            <person name="Zaremba-Niedzwiedzka K."/>
            <person name="Martijn J."/>
            <person name="Lind A.E."/>
            <person name="van Eijk R."/>
            <person name="Schleper C."/>
            <person name="Guy L."/>
            <person name="Ettema T.J."/>
        </authorList>
    </citation>
    <scope>NUCLEOTIDE SEQUENCE</scope>
</reference>
<organism evidence="2">
    <name type="scientific">marine sediment metagenome</name>
    <dbReference type="NCBI Taxonomy" id="412755"/>
    <lineage>
        <taxon>unclassified sequences</taxon>
        <taxon>metagenomes</taxon>
        <taxon>ecological metagenomes</taxon>
    </lineage>
</organism>
<accession>A0A0F9DV06</accession>
<evidence type="ECO:0000313" key="2">
    <source>
        <dbReference type="EMBL" id="KKL21506.1"/>
    </source>
</evidence>
<name>A0A0F9DV06_9ZZZZ</name>